<reference evidence="1" key="1">
    <citation type="journal article" date="2015" name="Nature">
        <title>Complex archaea that bridge the gap between prokaryotes and eukaryotes.</title>
        <authorList>
            <person name="Spang A."/>
            <person name="Saw J.H."/>
            <person name="Jorgensen S.L."/>
            <person name="Zaremba-Niedzwiedzka K."/>
            <person name="Martijn J."/>
            <person name="Lind A.E."/>
            <person name="van Eijk R."/>
            <person name="Schleper C."/>
            <person name="Guy L."/>
            <person name="Ettema T.J."/>
        </authorList>
    </citation>
    <scope>NUCLEOTIDE SEQUENCE</scope>
</reference>
<comment type="caution">
    <text evidence="1">The sequence shown here is derived from an EMBL/GenBank/DDBJ whole genome shotgun (WGS) entry which is preliminary data.</text>
</comment>
<name>A0A0F9T281_9ZZZZ</name>
<proteinExistence type="predicted"/>
<dbReference type="AlphaFoldDB" id="A0A0F9T281"/>
<accession>A0A0F9T281</accession>
<gene>
    <name evidence="1" type="ORF">LCGC14_0380360</name>
</gene>
<protein>
    <submittedName>
        <fullName evidence="1">Uncharacterized protein</fullName>
    </submittedName>
</protein>
<evidence type="ECO:0000313" key="1">
    <source>
        <dbReference type="EMBL" id="KKN75415.1"/>
    </source>
</evidence>
<sequence length="169" mass="18072">MPVGDIVHIENLDVKTITVKTNIAILKGEYVIFDTDGYRPLLATDFSADDRFLDLSSEGVNGVDGVFQAAEDANNLTTTPVADRRTEVSVIRGGSDWVTKVAVGIEPGRRVGISRLDSRVPIIAVADVANALAPTLDETLGTYSNKEFARLAATSVLNDDAIIKTGRVV</sequence>
<organism evidence="1">
    <name type="scientific">marine sediment metagenome</name>
    <dbReference type="NCBI Taxonomy" id="412755"/>
    <lineage>
        <taxon>unclassified sequences</taxon>
        <taxon>metagenomes</taxon>
        <taxon>ecological metagenomes</taxon>
    </lineage>
</organism>
<dbReference type="EMBL" id="LAZR01000310">
    <property type="protein sequence ID" value="KKN75415.1"/>
    <property type="molecule type" value="Genomic_DNA"/>
</dbReference>